<keyword evidence="3" id="KW-0408">Iron</keyword>
<keyword evidence="2" id="KW-0479">Metal-binding</keyword>
<evidence type="ECO:0000256" key="3">
    <source>
        <dbReference type="ARBA" id="ARBA00023004"/>
    </source>
</evidence>
<evidence type="ECO:0000313" key="4">
    <source>
        <dbReference type="EMBL" id="KAL1868309.1"/>
    </source>
</evidence>
<dbReference type="InterPro" id="IPR036396">
    <property type="entry name" value="Cyt_P450_sf"/>
</dbReference>
<keyword evidence="1" id="KW-0349">Heme</keyword>
<sequence>MDHDVAEQITRPTKKFSTSIPKTPNMKNLSPLVGERSLVNLDSIHVNKGDEWKDLRKRIIPGFSPQHLLTLLPVMLEKTQFFLDYLDGYAKSGEEFSLGDHCTNLAFDVIGIVTFDQDLNAQIPGKESPVLTAYRECQHAFITARPSKLPLPKWWVGRHVRRFSQKLDQVLKDVIQQGYTKVLAGDVNSRSVMALSLQGIDELTPQILQQTSDTLRGFLFAGHDTTSILMQWAFYELSRRPVSQKALRDELDEVLGSDPSPSAVSQKLMGPDAGKLVSRLTYTNAVIKETLRLYPPGGTARVAPEGTGTKLTLPDGTQLLVDGITLSPVAKIIQRDPKIFGETGDDFVPERWTGPGAAAIPESAWRPYERGPRRCTGAELANMEALVVLACVARQYDFVKVGLGEFELDGEGRPVLDERGYYKTKSTLFTTSHVTAKPVDSCKMKVKLSERAQGRV</sequence>
<evidence type="ECO:0008006" key="6">
    <source>
        <dbReference type="Google" id="ProtNLM"/>
    </source>
</evidence>
<evidence type="ECO:0000256" key="2">
    <source>
        <dbReference type="ARBA" id="ARBA00022723"/>
    </source>
</evidence>
<gene>
    <name evidence="4" type="ORF">Daus18300_006033</name>
</gene>
<dbReference type="PRINTS" id="PR00463">
    <property type="entry name" value="EP450I"/>
</dbReference>
<protein>
    <recommendedName>
        <fullName evidence="6">Cytochrome P450 52A11</fullName>
    </recommendedName>
</protein>
<dbReference type="InterPro" id="IPR002401">
    <property type="entry name" value="Cyt_P450_E_grp-I"/>
</dbReference>
<comment type="caution">
    <text evidence="4">The sequence shown here is derived from an EMBL/GenBank/DDBJ whole genome shotgun (WGS) entry which is preliminary data.</text>
</comment>
<dbReference type="Gene3D" id="1.10.630.10">
    <property type="entry name" value="Cytochrome P450"/>
    <property type="match status" value="1"/>
</dbReference>
<evidence type="ECO:0000256" key="1">
    <source>
        <dbReference type="ARBA" id="ARBA00022617"/>
    </source>
</evidence>
<dbReference type="EMBL" id="JAWRVE010000046">
    <property type="protein sequence ID" value="KAL1868309.1"/>
    <property type="molecule type" value="Genomic_DNA"/>
</dbReference>
<dbReference type="SUPFAM" id="SSF48264">
    <property type="entry name" value="Cytochrome P450"/>
    <property type="match status" value="1"/>
</dbReference>
<reference evidence="4 5" key="1">
    <citation type="journal article" date="2024" name="IMA Fungus">
        <title>IMA Genome - F19 : A genome assembly and annotation guide to empower mycologists, including annotated draft genome sequences of Ceratocystis pirilliformis, Diaporthe australafricana, Fusarium ophioides, Paecilomyces lecythidis, and Sporothrix stenoceras.</title>
        <authorList>
            <person name="Aylward J."/>
            <person name="Wilson A.M."/>
            <person name="Visagie C.M."/>
            <person name="Spraker J."/>
            <person name="Barnes I."/>
            <person name="Buitendag C."/>
            <person name="Ceriani C."/>
            <person name="Del Mar Angel L."/>
            <person name="du Plessis D."/>
            <person name="Fuchs T."/>
            <person name="Gasser K."/>
            <person name="Kramer D."/>
            <person name="Li W."/>
            <person name="Munsamy K."/>
            <person name="Piso A."/>
            <person name="Price J.L."/>
            <person name="Sonnekus B."/>
            <person name="Thomas C."/>
            <person name="van der Nest A."/>
            <person name="van Dijk A."/>
            <person name="van Heerden A."/>
            <person name="van Vuuren N."/>
            <person name="Yilmaz N."/>
            <person name="Duong T.A."/>
            <person name="van der Merwe N.A."/>
            <person name="Wingfield M.J."/>
            <person name="Wingfield B.D."/>
        </authorList>
    </citation>
    <scope>NUCLEOTIDE SEQUENCE [LARGE SCALE GENOMIC DNA]</scope>
    <source>
        <strain evidence="4 5">CMW 18300</strain>
    </source>
</reference>
<dbReference type="PANTHER" id="PTHR24305:SF222">
    <property type="entry name" value="CYTOCHROME P450 MONOOXYGENASE STCS"/>
    <property type="match status" value="1"/>
</dbReference>
<organism evidence="4 5">
    <name type="scientific">Diaporthe australafricana</name>
    <dbReference type="NCBI Taxonomy" id="127596"/>
    <lineage>
        <taxon>Eukaryota</taxon>
        <taxon>Fungi</taxon>
        <taxon>Dikarya</taxon>
        <taxon>Ascomycota</taxon>
        <taxon>Pezizomycotina</taxon>
        <taxon>Sordariomycetes</taxon>
        <taxon>Sordariomycetidae</taxon>
        <taxon>Diaporthales</taxon>
        <taxon>Diaporthaceae</taxon>
        <taxon>Diaporthe</taxon>
    </lineage>
</organism>
<dbReference type="InterPro" id="IPR001128">
    <property type="entry name" value="Cyt_P450"/>
</dbReference>
<dbReference type="Proteomes" id="UP001583177">
    <property type="component" value="Unassembled WGS sequence"/>
</dbReference>
<proteinExistence type="predicted"/>
<dbReference type="PRINTS" id="PR00385">
    <property type="entry name" value="P450"/>
</dbReference>
<keyword evidence="5" id="KW-1185">Reference proteome</keyword>
<dbReference type="Pfam" id="PF00067">
    <property type="entry name" value="p450"/>
    <property type="match status" value="1"/>
</dbReference>
<accession>A0ABR3WYA2</accession>
<dbReference type="PANTHER" id="PTHR24305">
    <property type="entry name" value="CYTOCHROME P450"/>
    <property type="match status" value="1"/>
</dbReference>
<evidence type="ECO:0000313" key="5">
    <source>
        <dbReference type="Proteomes" id="UP001583177"/>
    </source>
</evidence>
<dbReference type="InterPro" id="IPR050121">
    <property type="entry name" value="Cytochrome_P450_monoxygenase"/>
</dbReference>
<name>A0ABR3WYA2_9PEZI</name>